<keyword evidence="9" id="KW-1185">Reference proteome</keyword>
<dbReference type="Pfam" id="PF10780">
    <property type="entry name" value="MRP_L53"/>
    <property type="match status" value="1"/>
</dbReference>
<organism evidence="9 10">
    <name type="scientific">Gymnodraco acuticeps</name>
    <name type="common">Antarctic dragonfish</name>
    <dbReference type="NCBI Taxonomy" id="8218"/>
    <lineage>
        <taxon>Eukaryota</taxon>
        <taxon>Metazoa</taxon>
        <taxon>Chordata</taxon>
        <taxon>Craniata</taxon>
        <taxon>Vertebrata</taxon>
        <taxon>Euteleostomi</taxon>
        <taxon>Actinopterygii</taxon>
        <taxon>Neopterygii</taxon>
        <taxon>Teleostei</taxon>
        <taxon>Neoteleostei</taxon>
        <taxon>Acanthomorphata</taxon>
        <taxon>Eupercaria</taxon>
        <taxon>Perciformes</taxon>
        <taxon>Notothenioidei</taxon>
        <taxon>Bathydraconidae</taxon>
        <taxon>Gymnodraco</taxon>
    </lineage>
</organism>
<dbReference type="Proteomes" id="UP000515161">
    <property type="component" value="Unplaced"/>
</dbReference>
<dbReference type="InterPro" id="IPR052473">
    <property type="entry name" value="mtLSU_mL53"/>
</dbReference>
<evidence type="ECO:0000256" key="4">
    <source>
        <dbReference type="ARBA" id="ARBA00022980"/>
    </source>
</evidence>
<keyword evidence="6" id="KW-0687">Ribonucleoprotein</keyword>
<sequence>MRAVFWRGSHRRQRCDSLLSLRTFLDVRDSELFISVCSALSPARQQVAAAGRRSVESRRGAKLHGCLQEGAKVSFPRQTSAAPTSAEVRGHTTENMAASSKLTVVLKAVKNITAQFCPFESNVGSTRMFLCVMSSHKVRATNLNCEVIATVKHDGSEPVVEITYLDGDKLILKGAKLNCSEMLSAFQSMCAAKELQAKLAAAKK</sequence>
<evidence type="ECO:0000256" key="3">
    <source>
        <dbReference type="ARBA" id="ARBA00022946"/>
    </source>
</evidence>
<dbReference type="PANTHER" id="PTHR33618:SF1">
    <property type="entry name" value="LARGE RIBOSOMAL SUBUNIT PROTEIN ML53"/>
    <property type="match status" value="1"/>
</dbReference>
<dbReference type="InParanoid" id="A0A6P8T091"/>
<evidence type="ECO:0000256" key="2">
    <source>
        <dbReference type="ARBA" id="ARBA00005557"/>
    </source>
</evidence>
<evidence type="ECO:0000256" key="5">
    <source>
        <dbReference type="ARBA" id="ARBA00023128"/>
    </source>
</evidence>
<dbReference type="RefSeq" id="XP_034056838.1">
    <property type="nucleotide sequence ID" value="XM_034200947.1"/>
</dbReference>
<dbReference type="KEGG" id="gacu:117536179"/>
<protein>
    <recommendedName>
        <fullName evidence="7">Large ribosomal subunit protein mL53</fullName>
    </recommendedName>
    <alternativeName>
        <fullName evidence="8">39S ribosomal protein L53, mitochondrial</fullName>
    </alternativeName>
</protein>
<comment type="subcellular location">
    <subcellularLocation>
        <location evidence="1">Mitochondrion</location>
    </subcellularLocation>
</comment>
<name>A0A6P8T091_GYMAC</name>
<dbReference type="GeneID" id="117536179"/>
<evidence type="ECO:0000313" key="9">
    <source>
        <dbReference type="Proteomes" id="UP000515161"/>
    </source>
</evidence>
<evidence type="ECO:0000313" key="10">
    <source>
        <dbReference type="RefSeq" id="XP_034056838.1"/>
    </source>
</evidence>
<dbReference type="InterPro" id="IPR019716">
    <property type="entry name" value="Ribosomal_mL53"/>
</dbReference>
<evidence type="ECO:0000256" key="7">
    <source>
        <dbReference type="ARBA" id="ARBA00035180"/>
    </source>
</evidence>
<keyword evidence="3" id="KW-0809">Transit peptide</keyword>
<dbReference type="PANTHER" id="PTHR33618">
    <property type="entry name" value="39S RIBOSOMAL PROTEIN L53, MITOCHONDRIAL"/>
    <property type="match status" value="1"/>
</dbReference>
<evidence type="ECO:0000256" key="1">
    <source>
        <dbReference type="ARBA" id="ARBA00004173"/>
    </source>
</evidence>
<evidence type="ECO:0000256" key="8">
    <source>
        <dbReference type="ARBA" id="ARBA00042721"/>
    </source>
</evidence>
<dbReference type="FunCoup" id="A0A6P8T091">
    <property type="interactions" value="300"/>
</dbReference>
<keyword evidence="4 10" id="KW-0689">Ribosomal protein</keyword>
<dbReference type="CTD" id="116540"/>
<evidence type="ECO:0000256" key="6">
    <source>
        <dbReference type="ARBA" id="ARBA00023274"/>
    </source>
</evidence>
<proteinExistence type="inferred from homology"/>
<gene>
    <name evidence="10" type="primary">mrpl53</name>
</gene>
<accession>A0A6P8T091</accession>
<comment type="similarity">
    <text evidence="2">Belongs to the mitochondrion-specific ribosomal protein mL53 family.</text>
</comment>
<dbReference type="OrthoDB" id="6618793at2759"/>
<reference evidence="10" key="1">
    <citation type="submission" date="2025-08" db="UniProtKB">
        <authorList>
            <consortium name="RefSeq"/>
        </authorList>
    </citation>
    <scope>IDENTIFICATION</scope>
</reference>
<keyword evidence="5" id="KW-0496">Mitochondrion</keyword>
<dbReference type="Gene3D" id="3.40.30.10">
    <property type="entry name" value="Glutaredoxin"/>
    <property type="match status" value="1"/>
</dbReference>
<dbReference type="AlphaFoldDB" id="A0A6P8T091"/>
<dbReference type="GO" id="GO:0005762">
    <property type="term" value="C:mitochondrial large ribosomal subunit"/>
    <property type="evidence" value="ECO:0007669"/>
    <property type="project" value="TreeGrafter"/>
</dbReference>